<evidence type="ECO:0000313" key="2">
    <source>
        <dbReference type="Proteomes" id="UP001408594"/>
    </source>
</evidence>
<protein>
    <submittedName>
        <fullName evidence="1">Uncharacterized protein</fullName>
    </submittedName>
</protein>
<name>A0ABP9WSW5_9GAMM</name>
<gene>
    <name evidence="1" type="ORF">Maes01_02780</name>
</gene>
<dbReference type="EMBL" id="BAABRT010000032">
    <property type="protein sequence ID" value="GAA5526185.1"/>
    <property type="molecule type" value="Genomic_DNA"/>
</dbReference>
<reference evidence="1 2" key="1">
    <citation type="submission" date="2024-02" db="EMBL/GenBank/DDBJ databases">
        <title>Microbulbifer aestuariivivens NBRC 112533.</title>
        <authorList>
            <person name="Ichikawa N."/>
            <person name="Katano-Makiyama Y."/>
            <person name="Hidaka K."/>
        </authorList>
    </citation>
    <scope>NUCLEOTIDE SEQUENCE [LARGE SCALE GENOMIC DNA]</scope>
    <source>
        <strain evidence="1 2">NBRC 112533</strain>
    </source>
</reference>
<evidence type="ECO:0000313" key="1">
    <source>
        <dbReference type="EMBL" id="GAA5526185.1"/>
    </source>
</evidence>
<comment type="caution">
    <text evidence="1">The sequence shown here is derived from an EMBL/GenBank/DDBJ whole genome shotgun (WGS) entry which is preliminary data.</text>
</comment>
<organism evidence="1 2">
    <name type="scientific">Microbulbifer aestuariivivens</name>
    <dbReference type="NCBI Taxonomy" id="1908308"/>
    <lineage>
        <taxon>Bacteria</taxon>
        <taxon>Pseudomonadati</taxon>
        <taxon>Pseudomonadota</taxon>
        <taxon>Gammaproteobacteria</taxon>
        <taxon>Cellvibrionales</taxon>
        <taxon>Microbulbiferaceae</taxon>
        <taxon>Microbulbifer</taxon>
    </lineage>
</organism>
<proteinExistence type="predicted"/>
<accession>A0ABP9WSW5</accession>
<keyword evidence="2" id="KW-1185">Reference proteome</keyword>
<dbReference type="Proteomes" id="UP001408594">
    <property type="component" value="Unassembled WGS sequence"/>
</dbReference>
<sequence>MAKNIMLLRVAQVGQVVVNLMQQAFNKALQPTSGNCHLLCKRPHKRRQLPPAAERGVMLPVDKKYRRCLQEIFRTGLASSIELRGRSGIKQFRS</sequence>